<dbReference type="OrthoDB" id="120976at2759"/>
<dbReference type="PANTHER" id="PTHR25480">
    <property type="entry name" value="LEUCINE-RICH REPEAT-CONTAINING PROTEIN 73"/>
    <property type="match status" value="1"/>
</dbReference>
<evidence type="ECO:0000256" key="2">
    <source>
        <dbReference type="ARBA" id="ARBA00022840"/>
    </source>
</evidence>
<dbReference type="InterPro" id="IPR027417">
    <property type="entry name" value="P-loop_NTPase"/>
</dbReference>
<keyword evidence="3" id="KW-0472">Membrane</keyword>
<dbReference type="InterPro" id="IPR032675">
    <property type="entry name" value="LRR_dom_sf"/>
</dbReference>
<name>A0A7M7SUS6_STRPU</name>
<dbReference type="KEGG" id="spu:105439230"/>
<dbReference type="InterPro" id="IPR052813">
    <property type="entry name" value="CMIP"/>
</dbReference>
<evidence type="ECO:0000256" key="3">
    <source>
        <dbReference type="SAM" id="Phobius"/>
    </source>
</evidence>
<dbReference type="PANTHER" id="PTHR25480:SF0">
    <property type="entry name" value="C-MAF-INDUCING PROTEIN"/>
    <property type="match status" value="1"/>
</dbReference>
<reference evidence="6" key="1">
    <citation type="submission" date="2015-02" db="EMBL/GenBank/DDBJ databases">
        <title>Genome sequencing for Strongylocentrotus purpuratus.</title>
        <authorList>
            <person name="Murali S."/>
            <person name="Liu Y."/>
            <person name="Vee V."/>
            <person name="English A."/>
            <person name="Wang M."/>
            <person name="Skinner E."/>
            <person name="Han Y."/>
            <person name="Muzny D.M."/>
            <person name="Worley K.C."/>
            <person name="Gibbs R.A."/>
        </authorList>
    </citation>
    <scope>NUCLEOTIDE SEQUENCE</scope>
</reference>
<dbReference type="RefSeq" id="XP_030832953.1">
    <property type="nucleotide sequence ID" value="XM_030977093.1"/>
</dbReference>
<dbReference type="AlphaFoldDB" id="A0A7M7SUS6"/>
<keyword evidence="3" id="KW-1133">Transmembrane helix</keyword>
<reference evidence="5" key="2">
    <citation type="submission" date="2021-01" db="UniProtKB">
        <authorList>
            <consortium name="EnsemblMetazoa"/>
        </authorList>
    </citation>
    <scope>IDENTIFICATION</scope>
</reference>
<keyword evidence="6" id="KW-1185">Reference proteome</keyword>
<evidence type="ECO:0000256" key="1">
    <source>
        <dbReference type="ARBA" id="ARBA00022741"/>
    </source>
</evidence>
<keyword evidence="2" id="KW-0067">ATP-binding</keyword>
<dbReference type="Pfam" id="PF05729">
    <property type="entry name" value="NACHT"/>
    <property type="match status" value="1"/>
</dbReference>
<dbReference type="GeneID" id="105439230"/>
<evidence type="ECO:0000313" key="5">
    <source>
        <dbReference type="EnsemblMetazoa" id="XP_030832953"/>
    </source>
</evidence>
<accession>A0A7M7SUS6</accession>
<feature type="transmembrane region" description="Helical" evidence="3">
    <location>
        <begin position="21"/>
        <end position="41"/>
    </location>
</feature>
<organism evidence="5 6">
    <name type="scientific">Strongylocentrotus purpuratus</name>
    <name type="common">Purple sea urchin</name>
    <dbReference type="NCBI Taxonomy" id="7668"/>
    <lineage>
        <taxon>Eukaryota</taxon>
        <taxon>Metazoa</taxon>
        <taxon>Echinodermata</taxon>
        <taxon>Eleutherozoa</taxon>
        <taxon>Echinozoa</taxon>
        <taxon>Echinoidea</taxon>
        <taxon>Euechinoidea</taxon>
        <taxon>Echinacea</taxon>
        <taxon>Camarodonta</taxon>
        <taxon>Echinidea</taxon>
        <taxon>Strongylocentrotidae</taxon>
        <taxon>Strongylocentrotus</taxon>
    </lineage>
</organism>
<proteinExistence type="predicted"/>
<dbReference type="Gene3D" id="3.80.10.10">
    <property type="entry name" value="Ribonuclease Inhibitor"/>
    <property type="match status" value="1"/>
</dbReference>
<keyword evidence="1" id="KW-0547">Nucleotide-binding</keyword>
<evidence type="ECO:0000259" key="4">
    <source>
        <dbReference type="PROSITE" id="PS50837"/>
    </source>
</evidence>
<dbReference type="SUPFAM" id="SSF52047">
    <property type="entry name" value="RNI-like"/>
    <property type="match status" value="1"/>
</dbReference>
<feature type="domain" description="NACHT" evidence="4">
    <location>
        <begin position="224"/>
        <end position="350"/>
    </location>
</feature>
<protein>
    <recommendedName>
        <fullName evidence="4">NACHT domain-containing protein</fullName>
    </recommendedName>
</protein>
<dbReference type="PROSITE" id="PS50837">
    <property type="entry name" value="NACHT"/>
    <property type="match status" value="1"/>
</dbReference>
<dbReference type="Proteomes" id="UP000007110">
    <property type="component" value="Unassembled WGS sequence"/>
</dbReference>
<dbReference type="InterPro" id="IPR007111">
    <property type="entry name" value="NACHT_NTPase"/>
</dbReference>
<dbReference type="Gene3D" id="3.40.50.300">
    <property type="entry name" value="P-loop containing nucleotide triphosphate hydrolases"/>
    <property type="match status" value="1"/>
</dbReference>
<dbReference type="EnsemblMetazoa" id="XM_030977093">
    <property type="protein sequence ID" value="XP_030832953"/>
    <property type="gene ID" value="LOC105439230"/>
</dbReference>
<dbReference type="GO" id="GO:0005524">
    <property type="term" value="F:ATP binding"/>
    <property type="evidence" value="ECO:0007669"/>
    <property type="project" value="UniProtKB-KW"/>
</dbReference>
<dbReference type="InterPro" id="IPR011029">
    <property type="entry name" value="DEATH-like_dom_sf"/>
</dbReference>
<dbReference type="InParanoid" id="A0A7M7SUS6"/>
<dbReference type="CDD" id="cd01670">
    <property type="entry name" value="Death"/>
    <property type="match status" value="1"/>
</dbReference>
<evidence type="ECO:0000313" key="6">
    <source>
        <dbReference type="Proteomes" id="UP000007110"/>
    </source>
</evidence>
<keyword evidence="3" id="KW-0812">Transmembrane</keyword>
<sequence>MHNQKSEITFGLCGTSILRKIIIIIIHLFSFVVCKVIGHSVDEHGSTLRSLARDIESDDQMCALGRELGFSESVLDRFAASNRKEGMVTCKGNTDMLFEWRQEVVPSELPFRLKKALRQAGLVFLAEKHFPDILQPEEPSLDILSAKTTAIAYLRKHLIDYYKIETCQIQRKPWDPEDFADLKNLFTNVIVYFVNKNTGVGMREILPGSISDVFRVRVNGLIPNRILLVAEAGRGKTCAVAKMAYDWSYQEESSPLSDIPLFFALKLRVVDEDMSLGEAILSETLGNVHGVTPESLEGFIGRHEDDCGLALDGYDEYKGKLSTKNPKSSIILAIGNKLYRRCRLIVTSRPYLEKEFKVPGLARIYTKMEIEGFTQSQATSFMEKYFTSKSKPEEVGKLTELLHGNSFIDTIISIPLFCMMICHLWEEGLLNQVSSMTGLFDTIIQFLLTHSRSRDDTFECDYHALLQNLGKVALTGLLKDEQKMVFEDTDLQGVEEYEVIGIKLGLLSKKTIPVKYMINGKASKTYVEFFHKMAQEYCASKFLAGSQGDLDQFMKNIRRSATPLMYADVLRFLAGSGDNLLMSSIQLILELEERVISKDIKHRLLLDCIGEARGDISKSTTDYPTFFDDGKLCLQSLPSSAVMGLGRLPPNVQKQVNNSFITSVDLMYCHLLANLTQTLWLGLRSCTNLEEMKVWECSLQNTELPTLPFIKRLKIGHLDYSNDHYSLITAVPNVQSLKVESSPNFDNLQQVLDSVMAGLAECNGQLRSLHVSGCSGQMSMLCATTLICSIESDAPLLEKLELYDVNLKLNILKIFVFRLRQIPSMREIE</sequence>
<dbReference type="Gene3D" id="1.10.533.10">
    <property type="entry name" value="Death Domain, Fas"/>
    <property type="match status" value="1"/>
</dbReference>